<keyword evidence="3" id="KW-1185">Reference proteome</keyword>
<dbReference type="GO" id="GO:1990810">
    <property type="term" value="P:microtubule anchoring at mitotic spindle pole body"/>
    <property type="evidence" value="ECO:0007669"/>
    <property type="project" value="TreeGrafter"/>
</dbReference>
<dbReference type="GO" id="GO:0005815">
    <property type="term" value="C:microtubule organizing center"/>
    <property type="evidence" value="ECO:0007669"/>
    <property type="project" value="TreeGrafter"/>
</dbReference>
<dbReference type="InParanoid" id="A0A151GMH8"/>
<dbReference type="GO" id="GO:1990811">
    <property type="term" value="C:MWP complex"/>
    <property type="evidence" value="ECO:0007669"/>
    <property type="project" value="TreeGrafter"/>
</dbReference>
<gene>
    <name evidence="2" type="ORF">DCS_05319</name>
</gene>
<dbReference type="InterPro" id="IPR052778">
    <property type="entry name" value="Centrosome-WD_assoc"/>
</dbReference>
<proteinExistence type="predicted"/>
<feature type="region of interest" description="Disordered" evidence="1">
    <location>
        <begin position="559"/>
        <end position="580"/>
    </location>
</feature>
<dbReference type="GeneID" id="63717962"/>
<dbReference type="SUPFAM" id="SSF69322">
    <property type="entry name" value="Tricorn protease domain 2"/>
    <property type="match status" value="1"/>
</dbReference>
<dbReference type="Gene3D" id="2.130.10.10">
    <property type="entry name" value="YVTN repeat-like/Quinoprotein amine dehydrogenase"/>
    <property type="match status" value="1"/>
</dbReference>
<organism evidence="2 3">
    <name type="scientific">Drechmeria coniospora</name>
    <name type="common">Nematophagous fungus</name>
    <name type="synonym">Meria coniospora</name>
    <dbReference type="NCBI Taxonomy" id="98403"/>
    <lineage>
        <taxon>Eukaryota</taxon>
        <taxon>Fungi</taxon>
        <taxon>Dikarya</taxon>
        <taxon>Ascomycota</taxon>
        <taxon>Pezizomycotina</taxon>
        <taxon>Sordariomycetes</taxon>
        <taxon>Hypocreomycetidae</taxon>
        <taxon>Hypocreales</taxon>
        <taxon>Ophiocordycipitaceae</taxon>
        <taxon>Drechmeria</taxon>
    </lineage>
</organism>
<evidence type="ECO:0000256" key="1">
    <source>
        <dbReference type="SAM" id="MobiDB-lite"/>
    </source>
</evidence>
<comment type="caution">
    <text evidence="2">The sequence shown here is derived from an EMBL/GenBank/DDBJ whole genome shotgun (WGS) entry which is preliminary data.</text>
</comment>
<dbReference type="EMBL" id="LAYC01000002">
    <property type="protein sequence ID" value="KYK58306.1"/>
    <property type="molecule type" value="Genomic_DNA"/>
</dbReference>
<dbReference type="PANTHER" id="PTHR16220">
    <property type="entry name" value="WD REPEAT PROTEIN 8-RELATED"/>
    <property type="match status" value="1"/>
</dbReference>
<dbReference type="Proteomes" id="UP000076580">
    <property type="component" value="Chromosome 02"/>
</dbReference>
<dbReference type="RefSeq" id="XP_040657658.1">
    <property type="nucleotide sequence ID" value="XM_040802625.1"/>
</dbReference>
<evidence type="ECO:0000313" key="3">
    <source>
        <dbReference type="Proteomes" id="UP000076580"/>
    </source>
</evidence>
<protein>
    <submittedName>
        <fullName evidence="2">WD40 domain-containing protein</fullName>
    </submittedName>
</protein>
<sequence>MKVNNVHPTIIIIHELRISFMPVQAYTTSIALESRKQLDKLSIARATEPAHPVFDSIRCTPRQPSSVLLTLPRFLSLAFSLPPIRFPHRASCHASPNCKASPDGKFVATLAASVITVRSTATLRIVNVARLPQGLGGTLDTLCWAPSSAKILASTADQIHLVSAQDLSFHASAKGPLSTAGRPAAVFFGARDTEVLAFSAFGLKLTILDFSTSTMVDICNPKFHHPLSAAQALSIRSSSGHLALLTRASGKDMVSIHHPVTRRVERSWCPDAVDCQGLAWTPDGQWLLIWESPAQGHGLLIYTPDGQHLRTIGAPELANPLGRELQLESGIKICRLSPDGQLCAVGNHSRGVTVLSALTWRESMRLMHPSTIVPKDTLQVWQEQRSVTGERHSFLRTTQMISPPVPSTDSSCASTTQVQGCSLVAFDASSTLLATRLDDSPCTIWVWDTAAAELRAVLIFHSSVAFSWHPASRELLLVTCQHEEGSFVWDPLMNGPASVSAAHYLPKAKANAKPDARLHGRLPQVAWINRDTEYPELLMTNAQTYMLLSLSEADNPWSHENGGDWDVSSSSSAQPNHGDDTINLTLVNEGDVSVLDDTFSFRNP</sequence>
<reference evidence="2 3" key="1">
    <citation type="journal article" date="2016" name="Sci. Rep.">
        <title>Insights into Adaptations to a Near-Obligate Nematode Endoparasitic Lifestyle from the Finished Genome of Drechmeria coniospora.</title>
        <authorList>
            <person name="Zhang L."/>
            <person name="Zhou Z."/>
            <person name="Guo Q."/>
            <person name="Fokkens L."/>
            <person name="Miskei M."/>
            <person name="Pocsi I."/>
            <person name="Zhang W."/>
            <person name="Chen M."/>
            <person name="Wang L."/>
            <person name="Sun Y."/>
            <person name="Donzelli B.G."/>
            <person name="Gibson D.M."/>
            <person name="Nelson D.R."/>
            <person name="Luo J.G."/>
            <person name="Rep M."/>
            <person name="Liu H."/>
            <person name="Yang S."/>
            <person name="Wang J."/>
            <person name="Krasnoff S.B."/>
            <person name="Xu Y."/>
            <person name="Molnar I."/>
            <person name="Lin M."/>
        </authorList>
    </citation>
    <scope>NUCLEOTIDE SEQUENCE [LARGE SCALE GENOMIC DNA]</scope>
    <source>
        <strain evidence="2 3">ARSEF 6962</strain>
    </source>
</reference>
<dbReference type="PANTHER" id="PTHR16220:SF0">
    <property type="entry name" value="WD REPEAT-CONTAINING PROTEIN WRAP73"/>
    <property type="match status" value="1"/>
</dbReference>
<dbReference type="AlphaFoldDB" id="A0A151GMH8"/>
<accession>A0A151GMH8</accession>
<name>A0A151GMH8_DRECN</name>
<dbReference type="InterPro" id="IPR015943">
    <property type="entry name" value="WD40/YVTN_repeat-like_dom_sf"/>
</dbReference>
<dbReference type="STRING" id="98403.A0A151GMH8"/>
<evidence type="ECO:0000313" key="2">
    <source>
        <dbReference type="EMBL" id="KYK58306.1"/>
    </source>
</evidence>